<dbReference type="AlphaFoldDB" id="A0AAV7U9E3"/>
<evidence type="ECO:0008006" key="3">
    <source>
        <dbReference type="Google" id="ProtNLM"/>
    </source>
</evidence>
<evidence type="ECO:0000313" key="1">
    <source>
        <dbReference type="EMBL" id="KAJ1185266.1"/>
    </source>
</evidence>
<reference evidence="1" key="1">
    <citation type="journal article" date="2022" name="bioRxiv">
        <title>Sequencing and chromosome-scale assembly of the giantPleurodeles waltlgenome.</title>
        <authorList>
            <person name="Brown T."/>
            <person name="Elewa A."/>
            <person name="Iarovenko S."/>
            <person name="Subramanian E."/>
            <person name="Araus A.J."/>
            <person name="Petzold A."/>
            <person name="Susuki M."/>
            <person name="Suzuki K.-i.T."/>
            <person name="Hayashi T."/>
            <person name="Toyoda A."/>
            <person name="Oliveira C."/>
            <person name="Osipova E."/>
            <person name="Leigh N.D."/>
            <person name="Simon A."/>
            <person name="Yun M.H."/>
        </authorList>
    </citation>
    <scope>NUCLEOTIDE SEQUENCE</scope>
    <source>
        <strain evidence="1">20211129_DDA</strain>
        <tissue evidence="1">Liver</tissue>
    </source>
</reference>
<sequence length="89" mass="9432">MRRRVLKRRAGRAAVLSSACAWIERAVRRGQRPAFASCCGTLLDQREGEEGGLPPPSIGGNVGEAHGRLGVARTCHPLGEAEITPEVSA</sequence>
<organism evidence="1 2">
    <name type="scientific">Pleurodeles waltl</name>
    <name type="common">Iberian ribbed newt</name>
    <dbReference type="NCBI Taxonomy" id="8319"/>
    <lineage>
        <taxon>Eukaryota</taxon>
        <taxon>Metazoa</taxon>
        <taxon>Chordata</taxon>
        <taxon>Craniata</taxon>
        <taxon>Vertebrata</taxon>
        <taxon>Euteleostomi</taxon>
        <taxon>Amphibia</taxon>
        <taxon>Batrachia</taxon>
        <taxon>Caudata</taxon>
        <taxon>Salamandroidea</taxon>
        <taxon>Salamandridae</taxon>
        <taxon>Pleurodelinae</taxon>
        <taxon>Pleurodeles</taxon>
    </lineage>
</organism>
<accession>A0AAV7U9E3</accession>
<dbReference type="EMBL" id="JANPWB010000005">
    <property type="protein sequence ID" value="KAJ1185266.1"/>
    <property type="molecule type" value="Genomic_DNA"/>
</dbReference>
<name>A0AAV7U9E3_PLEWA</name>
<dbReference type="Proteomes" id="UP001066276">
    <property type="component" value="Chromosome 3_1"/>
</dbReference>
<evidence type="ECO:0000313" key="2">
    <source>
        <dbReference type="Proteomes" id="UP001066276"/>
    </source>
</evidence>
<proteinExistence type="predicted"/>
<keyword evidence="2" id="KW-1185">Reference proteome</keyword>
<gene>
    <name evidence="1" type="ORF">NDU88_002060</name>
</gene>
<protein>
    <recommendedName>
        <fullName evidence="3">Secreted protein</fullName>
    </recommendedName>
</protein>
<comment type="caution">
    <text evidence="1">The sequence shown here is derived from an EMBL/GenBank/DDBJ whole genome shotgun (WGS) entry which is preliminary data.</text>
</comment>